<keyword evidence="1" id="KW-0472">Membrane</keyword>
<dbReference type="GO" id="GO:0016747">
    <property type="term" value="F:acyltransferase activity, transferring groups other than amino-acyl groups"/>
    <property type="evidence" value="ECO:0007669"/>
    <property type="project" value="InterPro"/>
</dbReference>
<feature type="transmembrane region" description="Helical" evidence="1">
    <location>
        <begin position="274"/>
        <end position="298"/>
    </location>
</feature>
<reference evidence="3 4" key="1">
    <citation type="submission" date="2014-05" db="EMBL/GenBank/DDBJ databases">
        <title>Complete genome sequence of Corynebacterium marinum DSM 44953.</title>
        <authorList>
            <person name="Schaffert L."/>
            <person name="Albersmeier A."/>
            <person name="Kalinowski J."/>
            <person name="Ruckert C."/>
        </authorList>
    </citation>
    <scope>NUCLEOTIDE SEQUENCE [LARGE SCALE GENOMIC DNA]</scope>
    <source>
        <strain evidence="3 4">DSM 44953</strain>
    </source>
</reference>
<feature type="domain" description="Acyltransferase 3" evidence="2">
    <location>
        <begin position="4"/>
        <end position="296"/>
    </location>
</feature>
<evidence type="ECO:0000313" key="4">
    <source>
        <dbReference type="Proteomes" id="UP000031928"/>
    </source>
</evidence>
<feature type="transmembrane region" description="Helical" evidence="1">
    <location>
        <begin position="183"/>
        <end position="204"/>
    </location>
</feature>
<feature type="transmembrane region" description="Helical" evidence="1">
    <location>
        <begin position="346"/>
        <end position="364"/>
    </location>
</feature>
<feature type="transmembrane region" description="Helical" evidence="1">
    <location>
        <begin position="88"/>
        <end position="106"/>
    </location>
</feature>
<name>A0A0B6TQL7_9CORY</name>
<organism evidence="3 4">
    <name type="scientific">Corynebacterium marinum DSM 44953</name>
    <dbReference type="NCBI Taxonomy" id="1224162"/>
    <lineage>
        <taxon>Bacteria</taxon>
        <taxon>Bacillati</taxon>
        <taxon>Actinomycetota</taxon>
        <taxon>Actinomycetes</taxon>
        <taxon>Mycobacteriales</taxon>
        <taxon>Corynebacteriaceae</taxon>
        <taxon>Corynebacterium</taxon>
    </lineage>
</organism>
<dbReference type="KEGG" id="cmq:B840_04725"/>
<dbReference type="Proteomes" id="UP000031928">
    <property type="component" value="Chromosome"/>
</dbReference>
<dbReference type="OrthoDB" id="4966979at2"/>
<dbReference type="STRING" id="1224162.B840_04725"/>
<feature type="transmembrane region" description="Helical" evidence="1">
    <location>
        <begin position="113"/>
        <end position="130"/>
    </location>
</feature>
<feature type="transmembrane region" description="Helical" evidence="1">
    <location>
        <begin position="7"/>
        <end position="24"/>
    </location>
</feature>
<feature type="transmembrane region" description="Helical" evidence="1">
    <location>
        <begin position="65"/>
        <end position="82"/>
    </location>
</feature>
<feature type="transmembrane region" description="Helical" evidence="1">
    <location>
        <begin position="240"/>
        <end position="262"/>
    </location>
</feature>
<protein>
    <recommendedName>
        <fullName evidence="2">Acyltransferase 3 domain-containing protein</fullName>
    </recommendedName>
</protein>
<dbReference type="HOGENOM" id="CLU_036065_0_0_11"/>
<feature type="transmembrane region" description="Helical" evidence="1">
    <location>
        <begin position="36"/>
        <end position="53"/>
    </location>
</feature>
<evidence type="ECO:0000256" key="1">
    <source>
        <dbReference type="SAM" id="Phobius"/>
    </source>
</evidence>
<keyword evidence="4" id="KW-1185">Reference proteome</keyword>
<dbReference type="InterPro" id="IPR002656">
    <property type="entry name" value="Acyl_transf_3_dom"/>
</dbReference>
<proteinExistence type="predicted"/>
<feature type="transmembrane region" description="Helical" evidence="1">
    <location>
        <begin position="150"/>
        <end position="171"/>
    </location>
</feature>
<sequence>MTRIHGLDLARALAIIGMMAAHIGPKNPVTDGYPSVLFAVLAGVSMGIISRGVADGAGDLLRTRFRLILRGVILAGLGVVLAALQSGILVVLTAIGVSYLLLTPVVTWSTRRLGVLLGVLVVAGPLLVAAENVFTLTWSDELLPDLLVGAYPLLAWLAYTLVGLLIHRVVVRPATSPAEPSGVVRPVWLAALGLALLGATQLIIELTGFRVGPNDILNEFGAYLQGEPHTGGLLDVTGSAGAAMAVIGLCLLVCRAGAVVWASYPLRAMGSMSLTMYITHVIITTLVDGTFVSLHNIYSGQPQPYLPKGDFGWSMYTPLSDSPGFPGLGNPDAPVFDDPGMGDPDWLWVFAAQLIGLLIFASLWRWRFRRGPLEWGVHRVIEGAVGPAPDAPIQPAGRG</sequence>
<evidence type="ECO:0000313" key="3">
    <source>
        <dbReference type="EMBL" id="AJK68564.1"/>
    </source>
</evidence>
<dbReference type="AlphaFoldDB" id="A0A0B6TQL7"/>
<keyword evidence="1" id="KW-0812">Transmembrane</keyword>
<dbReference type="RefSeq" id="WP_042621175.1">
    <property type="nucleotide sequence ID" value="NZ_CP007790.1"/>
</dbReference>
<keyword evidence="1" id="KW-1133">Transmembrane helix</keyword>
<dbReference type="Pfam" id="PF01757">
    <property type="entry name" value="Acyl_transf_3"/>
    <property type="match status" value="1"/>
</dbReference>
<evidence type="ECO:0000259" key="2">
    <source>
        <dbReference type="Pfam" id="PF01757"/>
    </source>
</evidence>
<gene>
    <name evidence="3" type="ORF">B840_04725</name>
</gene>
<dbReference type="EMBL" id="CP007790">
    <property type="protein sequence ID" value="AJK68564.1"/>
    <property type="molecule type" value="Genomic_DNA"/>
</dbReference>
<accession>A0A0B6TQL7</accession>